<protein>
    <recommendedName>
        <fullName evidence="2">Sulfatase N-terminal domain-containing protein</fullName>
    </recommendedName>
</protein>
<evidence type="ECO:0000313" key="4">
    <source>
        <dbReference type="Proteomes" id="UP000536179"/>
    </source>
</evidence>
<feature type="transmembrane region" description="Helical" evidence="1">
    <location>
        <begin position="162"/>
        <end position="192"/>
    </location>
</feature>
<dbReference type="EMBL" id="JACHXU010000016">
    <property type="protein sequence ID" value="MBB3208449.1"/>
    <property type="molecule type" value="Genomic_DNA"/>
</dbReference>
<dbReference type="InterPro" id="IPR000917">
    <property type="entry name" value="Sulfatase_N"/>
</dbReference>
<sequence>MNRSLTQTTEHRILFAQWASWCIWMLLFALLHPLGGPLDDAALASALDRTSEFGLTSAWDWIGFRGYIAMQCVSLQTPSLIVALAWNAFRPCIGRPFGSRFFGSRRLESLLSRSSTLGSWLFAVVPAWFAFDVLAFSWSGSHLASEEFASLVFDHLPNLTPFFSWGMLAPVLAIAIALTGGAATAQGIAFLAKTMTSRRGATSTPPHTSQRPKYGAILIVLGLLASVSVVTATASRHAWRDNIHNHPTRNPWASFSRASRGFAPLPPFEYDTASLAAATQSRVQQMRMNVASRASDSDAFEHQPDILIVICESLRPEMLAPDVMPHAYAAAEKGLFLTQHYSGGNATSLGIFSVVSGLEAVWFYKSEVRFAPAMNRLFHQSGYELGFFAGHDDWGKFQMDAFLSPDQFDRFETEPMDWLAADRIAIATTASFLNPKTTAQRSPRLAILFLYSTHAPFAVASQQAIDQPAASADYPIPFPRSWRPSVWNRYRNAARTLDAELAGLIRPDRITVVTGDHGESFLDDGTVGHGTRLSVAQTRVAAFVTGPGIPSRKMTQRTMHADILPTLLSASGLQMSMPEQLDGVNLLSATTRQLQSRSFSISNLVGRDMVIVPPRKSPRLTASPASFGATFGTRVRFSLIDQTVVPLGPLSEKGVMPIRDEPSTESHGDAVLKRWLENLAR</sequence>
<keyword evidence="1" id="KW-0812">Transmembrane</keyword>
<evidence type="ECO:0000259" key="2">
    <source>
        <dbReference type="Pfam" id="PF00884"/>
    </source>
</evidence>
<keyword evidence="1" id="KW-0472">Membrane</keyword>
<dbReference type="Gene3D" id="3.40.720.10">
    <property type="entry name" value="Alkaline Phosphatase, subunit A"/>
    <property type="match status" value="1"/>
</dbReference>
<reference evidence="3 4" key="1">
    <citation type="submission" date="2020-08" db="EMBL/GenBank/DDBJ databases">
        <title>Genomic Encyclopedia of Type Strains, Phase III (KMG-III): the genomes of soil and plant-associated and newly described type strains.</title>
        <authorList>
            <person name="Whitman W."/>
        </authorList>
    </citation>
    <scope>NUCLEOTIDE SEQUENCE [LARGE SCALE GENOMIC DNA]</scope>
    <source>
        <strain evidence="3 4">CECT 8075</strain>
    </source>
</reference>
<feature type="transmembrane region" description="Helical" evidence="1">
    <location>
        <begin position="213"/>
        <end position="234"/>
    </location>
</feature>
<keyword evidence="4" id="KW-1185">Reference proteome</keyword>
<feature type="domain" description="Sulfatase N-terminal" evidence="2">
    <location>
        <begin position="304"/>
        <end position="572"/>
    </location>
</feature>
<dbReference type="PANTHER" id="PTHR43751:SF3">
    <property type="entry name" value="SULFATASE N-TERMINAL DOMAIN-CONTAINING PROTEIN"/>
    <property type="match status" value="1"/>
</dbReference>
<evidence type="ECO:0000313" key="3">
    <source>
        <dbReference type="EMBL" id="MBB3208449.1"/>
    </source>
</evidence>
<evidence type="ECO:0000256" key="1">
    <source>
        <dbReference type="SAM" id="Phobius"/>
    </source>
</evidence>
<dbReference type="Pfam" id="PF00884">
    <property type="entry name" value="Sulfatase"/>
    <property type="match status" value="1"/>
</dbReference>
<dbReference type="InterPro" id="IPR017850">
    <property type="entry name" value="Alkaline_phosphatase_core_sf"/>
</dbReference>
<organism evidence="3 4">
    <name type="scientific">Aporhodopirellula rubra</name>
    <dbReference type="NCBI Taxonomy" id="980271"/>
    <lineage>
        <taxon>Bacteria</taxon>
        <taxon>Pseudomonadati</taxon>
        <taxon>Planctomycetota</taxon>
        <taxon>Planctomycetia</taxon>
        <taxon>Pirellulales</taxon>
        <taxon>Pirellulaceae</taxon>
        <taxon>Aporhodopirellula</taxon>
    </lineage>
</organism>
<dbReference type="Proteomes" id="UP000536179">
    <property type="component" value="Unassembled WGS sequence"/>
</dbReference>
<feature type="transmembrane region" description="Helical" evidence="1">
    <location>
        <begin position="12"/>
        <end position="31"/>
    </location>
</feature>
<keyword evidence="1" id="KW-1133">Transmembrane helix</keyword>
<dbReference type="SUPFAM" id="SSF53649">
    <property type="entry name" value="Alkaline phosphatase-like"/>
    <property type="match status" value="1"/>
</dbReference>
<feature type="transmembrane region" description="Helical" evidence="1">
    <location>
        <begin position="67"/>
        <end position="89"/>
    </location>
</feature>
<proteinExistence type="predicted"/>
<dbReference type="PANTHER" id="PTHR43751">
    <property type="entry name" value="SULFATASE"/>
    <property type="match status" value="1"/>
</dbReference>
<dbReference type="InterPro" id="IPR052701">
    <property type="entry name" value="GAG_Ulvan_Degrading_Sulfatases"/>
</dbReference>
<dbReference type="RefSeq" id="WP_184306646.1">
    <property type="nucleotide sequence ID" value="NZ_JACHXU010000016.1"/>
</dbReference>
<dbReference type="AlphaFoldDB" id="A0A7W5H7H7"/>
<name>A0A7W5H7H7_9BACT</name>
<feature type="transmembrane region" description="Helical" evidence="1">
    <location>
        <begin position="110"/>
        <end position="131"/>
    </location>
</feature>
<accession>A0A7W5H7H7</accession>
<comment type="caution">
    <text evidence="3">The sequence shown here is derived from an EMBL/GenBank/DDBJ whole genome shotgun (WGS) entry which is preliminary data.</text>
</comment>
<gene>
    <name evidence="3" type="ORF">FHS27_004278</name>
</gene>